<dbReference type="InterPro" id="IPR042179">
    <property type="entry name" value="KGD_C_sf"/>
</dbReference>
<evidence type="ECO:0000256" key="6">
    <source>
        <dbReference type="ARBA" id="ARBA00037426"/>
    </source>
</evidence>
<evidence type="ECO:0000256" key="1">
    <source>
        <dbReference type="ARBA" id="ARBA00001964"/>
    </source>
</evidence>
<proteinExistence type="inferred from homology"/>
<dbReference type="PIRSF" id="PIRSF000157">
    <property type="entry name" value="Oxoglu_dh_E1"/>
    <property type="match status" value="1"/>
</dbReference>
<dbReference type="GO" id="GO:0045252">
    <property type="term" value="C:oxoglutarate dehydrogenase complex"/>
    <property type="evidence" value="ECO:0007669"/>
    <property type="project" value="TreeGrafter"/>
</dbReference>
<dbReference type="PANTHER" id="PTHR23152">
    <property type="entry name" value="2-OXOGLUTARATE DEHYDROGENASE"/>
    <property type="match status" value="1"/>
</dbReference>
<protein>
    <recommendedName>
        <fullName evidence="7">2-oxoglutarate dehydrogenase, mitochondrial</fullName>
        <ecNumber evidence="3">1.2.4.2</ecNumber>
    </recommendedName>
    <alternativeName>
        <fullName evidence="8">2-oxoglutarate dehydrogenase complex component E1</fullName>
    </alternativeName>
</protein>
<dbReference type="Pfam" id="PF16078">
    <property type="entry name" value="2-oxogl_dehyd_N"/>
    <property type="match status" value="1"/>
</dbReference>
<evidence type="ECO:0000256" key="2">
    <source>
        <dbReference type="ARBA" id="ARBA00006936"/>
    </source>
</evidence>
<keyword evidence="11" id="KW-1185">Reference proteome</keyword>
<comment type="similarity">
    <text evidence="2">Belongs to the alpha-ketoglutarate dehydrogenase family.</text>
</comment>
<dbReference type="Gene3D" id="3.40.50.970">
    <property type="match status" value="1"/>
</dbReference>
<dbReference type="InterPro" id="IPR031717">
    <property type="entry name" value="ODO-1/KGD_C"/>
</dbReference>
<dbReference type="PANTHER" id="PTHR23152:SF4">
    <property type="entry name" value="2-OXOADIPATE DEHYDROGENASE COMPLEX COMPONENT E1"/>
    <property type="match status" value="1"/>
</dbReference>
<keyword evidence="5" id="KW-0786">Thiamine pyrophosphate</keyword>
<dbReference type="AlphaFoldDB" id="A0A5N5WYM3"/>
<dbReference type="InterPro" id="IPR011603">
    <property type="entry name" value="2oxoglutarate_DH_E1"/>
</dbReference>
<comment type="cofactor">
    <cofactor evidence="1">
        <name>thiamine diphosphate</name>
        <dbReference type="ChEBI" id="CHEBI:58937"/>
    </cofactor>
</comment>
<name>A0A5N5WYM3_9EURO</name>
<feature type="domain" description="Transketolase-like pyrimidine-binding" evidence="9">
    <location>
        <begin position="486"/>
        <end position="680"/>
    </location>
</feature>
<accession>A0A5N5WYM3</accession>
<evidence type="ECO:0000313" key="10">
    <source>
        <dbReference type="EMBL" id="KAB8072795.1"/>
    </source>
</evidence>
<evidence type="ECO:0000256" key="5">
    <source>
        <dbReference type="ARBA" id="ARBA00023052"/>
    </source>
</evidence>
<dbReference type="InterPro" id="IPR001017">
    <property type="entry name" value="DH_E1"/>
</dbReference>
<dbReference type="Pfam" id="PF00676">
    <property type="entry name" value="E1_dh"/>
    <property type="match status" value="1"/>
</dbReference>
<dbReference type="Gene3D" id="3.40.50.12470">
    <property type="match status" value="1"/>
</dbReference>
<evidence type="ECO:0000259" key="9">
    <source>
        <dbReference type="SMART" id="SM00861"/>
    </source>
</evidence>
<keyword evidence="4" id="KW-0560">Oxidoreductase</keyword>
<dbReference type="EC" id="1.2.4.2" evidence="3"/>
<comment type="function">
    <text evidence="6">The 2-oxoglutarate dehydrogenase complex catalyzes the overall conversion of 2-oxoglutarate to succinyl-CoA and CO(2). It contains multiple copies of three enzymatic components: 2-oxoglutarate dehydrogenase (E1), dihydrolipoamide succinyltransferase (E2) and lipoamide dehydrogenase (E3).</text>
</comment>
<evidence type="ECO:0000256" key="8">
    <source>
        <dbReference type="ARBA" id="ARBA00042984"/>
    </source>
</evidence>
<dbReference type="FunFam" id="3.40.50.12470:FF:000003">
    <property type="entry name" value="2-oxoglutarate dehydrogenase E1 component"/>
    <property type="match status" value="1"/>
</dbReference>
<dbReference type="SUPFAM" id="SSF52518">
    <property type="entry name" value="Thiamin diphosphate-binding fold (THDP-binding)"/>
    <property type="match status" value="2"/>
</dbReference>
<evidence type="ECO:0000256" key="4">
    <source>
        <dbReference type="ARBA" id="ARBA00023002"/>
    </source>
</evidence>
<evidence type="ECO:0000256" key="7">
    <source>
        <dbReference type="ARBA" id="ARBA00040267"/>
    </source>
</evidence>
<dbReference type="GO" id="GO:0005739">
    <property type="term" value="C:mitochondrion"/>
    <property type="evidence" value="ECO:0007669"/>
    <property type="project" value="TreeGrafter"/>
</dbReference>
<dbReference type="GO" id="GO:0004591">
    <property type="term" value="F:oxoglutarate dehydrogenase (succinyl-transferring) activity"/>
    <property type="evidence" value="ECO:0007669"/>
    <property type="project" value="UniProtKB-EC"/>
</dbReference>
<gene>
    <name evidence="10" type="ORF">BDV29DRAFT_192235</name>
</gene>
<dbReference type="Gene3D" id="1.10.287.1150">
    <property type="entry name" value="TPP helical domain"/>
    <property type="match status" value="1"/>
</dbReference>
<dbReference type="GO" id="GO:0030976">
    <property type="term" value="F:thiamine pyrophosphate binding"/>
    <property type="evidence" value="ECO:0007669"/>
    <property type="project" value="InterPro"/>
</dbReference>
<organism evidence="10 11">
    <name type="scientific">Aspergillus leporis</name>
    <dbReference type="NCBI Taxonomy" id="41062"/>
    <lineage>
        <taxon>Eukaryota</taxon>
        <taxon>Fungi</taxon>
        <taxon>Dikarya</taxon>
        <taxon>Ascomycota</taxon>
        <taxon>Pezizomycotina</taxon>
        <taxon>Eurotiomycetes</taxon>
        <taxon>Eurotiomycetidae</taxon>
        <taxon>Eurotiales</taxon>
        <taxon>Aspergillaceae</taxon>
        <taxon>Aspergillus</taxon>
        <taxon>Aspergillus subgen. Circumdati</taxon>
    </lineage>
</organism>
<sequence length="810" mass="90775">MYSSWKNDPSSVHLSWQAYFYNVENGHIPMDQAFMPPPGLATASTRILVGPSNQEDSSTMKRNPTRRKELHLSHYRLGERDLDLVLTVGGGSVQGFTADRPKALREVIAACEETYCGTMGVEYMHISGQEQVDWIRARVEGAQRYRFTDEDRWHILHGLVRASSWEKFIATKFQNGKRFGLVGVESYIPALEAAVDRSAEHGVEKTETGVGHRGRMNALYNVVGKDGASIDKRVTPSGRSEHMSMAPQPSHLESVNPVVMDKTRGIQDRLEDGLQSTMMLNVHTDGSFAAQGAVYETLGLAGLAGYTTGGTLRLIVNNQVGFTADVWQARSTPYCTDVVKALDAPVFHVNGDDVEAVCSAVILAADFHQASFTQPIMYERIAKKVHVLDRYEAELIEKGITTREEVDTLKNDAWDRLTQNSWKSMKTPTEPATEMLPQKLMAVDHKDVEAVAQKLGSTVPEGCSLHKNLERILVRRKQTINTGKDIDWATAKALAIGALLREGTTVRVCGRDVERGTFSQRHDVLHDQRSNQTYTPLSTFGEGQGFEHGYSPADPNALVMWEAQFGDFANNAQCVIDNYIASSEEKWLQRSGLVLSLPYGYDGQGPEHTSARLGRFLQLGNQDSRYIPSPEKLQRQHQDCNIQVVCMTSPANYLHVLRRQIHRDFRKPLIILFSKSLLRHSLARSDIQDCVNKPFFQPLLSDPEHGKTINGPQDIKRVIFCSGQVYAALFKYRETHGLKDTAITRVEELHPFPWEQLRQNLDAYPNATNRLILQKAENHGDKRVRFAGREPGSGVAVGYKILHALEEQRL</sequence>
<reference evidence="10 11" key="1">
    <citation type="submission" date="2019-04" db="EMBL/GenBank/DDBJ databases">
        <title>Friends and foes A comparative genomics study of 23 Aspergillus species from section Flavi.</title>
        <authorList>
            <consortium name="DOE Joint Genome Institute"/>
            <person name="Kjaerbolling I."/>
            <person name="Vesth T."/>
            <person name="Frisvad J.C."/>
            <person name="Nybo J.L."/>
            <person name="Theobald S."/>
            <person name="Kildgaard S."/>
            <person name="Isbrandt T."/>
            <person name="Kuo A."/>
            <person name="Sato A."/>
            <person name="Lyhne E.K."/>
            <person name="Kogle M.E."/>
            <person name="Wiebenga A."/>
            <person name="Kun R.S."/>
            <person name="Lubbers R.J."/>
            <person name="Makela M.R."/>
            <person name="Barry K."/>
            <person name="Chovatia M."/>
            <person name="Clum A."/>
            <person name="Daum C."/>
            <person name="Haridas S."/>
            <person name="He G."/>
            <person name="LaButti K."/>
            <person name="Lipzen A."/>
            <person name="Mondo S."/>
            <person name="Riley R."/>
            <person name="Salamov A."/>
            <person name="Simmons B.A."/>
            <person name="Magnuson J.K."/>
            <person name="Henrissat B."/>
            <person name="Mortensen U.H."/>
            <person name="Larsen T.O."/>
            <person name="Devries R.P."/>
            <person name="Grigoriev I.V."/>
            <person name="Machida M."/>
            <person name="Baker S.E."/>
            <person name="Andersen M.R."/>
        </authorList>
    </citation>
    <scope>NUCLEOTIDE SEQUENCE [LARGE SCALE GENOMIC DNA]</scope>
    <source>
        <strain evidence="10 11">CBS 151.66</strain>
    </source>
</reference>
<dbReference type="Pfam" id="PF02779">
    <property type="entry name" value="Transket_pyr"/>
    <property type="match status" value="1"/>
</dbReference>
<dbReference type="Gene3D" id="3.40.50.11610">
    <property type="entry name" value="Multifunctional 2-oxoglutarate metabolism enzyme, C-terminal domain"/>
    <property type="match status" value="1"/>
</dbReference>
<dbReference type="Pfam" id="PF16870">
    <property type="entry name" value="OxoGdeHyase_C"/>
    <property type="match status" value="1"/>
</dbReference>
<dbReference type="InterPro" id="IPR005475">
    <property type="entry name" value="Transketolase-like_Pyr-bd"/>
</dbReference>
<dbReference type="SMART" id="SM00861">
    <property type="entry name" value="Transket_pyr"/>
    <property type="match status" value="1"/>
</dbReference>
<dbReference type="OrthoDB" id="413077at2759"/>
<dbReference type="EMBL" id="ML732239">
    <property type="protein sequence ID" value="KAB8072795.1"/>
    <property type="molecule type" value="Genomic_DNA"/>
</dbReference>
<evidence type="ECO:0000256" key="3">
    <source>
        <dbReference type="ARBA" id="ARBA00012280"/>
    </source>
</evidence>
<dbReference type="Proteomes" id="UP000326565">
    <property type="component" value="Unassembled WGS sequence"/>
</dbReference>
<dbReference type="InterPro" id="IPR029061">
    <property type="entry name" value="THDP-binding"/>
</dbReference>
<evidence type="ECO:0000313" key="11">
    <source>
        <dbReference type="Proteomes" id="UP000326565"/>
    </source>
</evidence>
<dbReference type="InterPro" id="IPR032106">
    <property type="entry name" value="2-oxogl_dehyd_N"/>
</dbReference>
<dbReference type="GO" id="GO:0006099">
    <property type="term" value="P:tricarboxylic acid cycle"/>
    <property type="evidence" value="ECO:0007669"/>
    <property type="project" value="TreeGrafter"/>
</dbReference>